<gene>
    <name evidence="2" type="ORF">OSB04_027898</name>
</gene>
<evidence type="ECO:0000313" key="3">
    <source>
        <dbReference type="Proteomes" id="UP001172457"/>
    </source>
</evidence>
<proteinExistence type="predicted"/>
<dbReference type="PANTHER" id="PTHR47718:SF12">
    <property type="entry name" value="PROTEIN FAR1-RELATED SEQUENCE"/>
    <property type="match status" value="1"/>
</dbReference>
<evidence type="ECO:0000313" key="2">
    <source>
        <dbReference type="EMBL" id="KAJ9541392.1"/>
    </source>
</evidence>
<dbReference type="InterPro" id="IPR004330">
    <property type="entry name" value="FAR1_DNA_bnd_dom"/>
</dbReference>
<sequence>MVFCILKFNQGFMHLEGLIESQSDGRFNQRFSVSDRRFDQWFSTSQFDKRSRYCISTKDFCISKTINNFYHDVKLDSKLGHANPSSERVKRAGYTVGSRYNFVEHLLPFTNQLLFHWACVLDALPLTAAQGRHCRPALGVKSGHGGLSRLSCVKPCVLAFKNMKMELRPTSTHPDPQPDPLQLLRFILRFTHYREKMDEMDDYSDLHLIEKFIEEGFEEDQADSDDDASAVAEVLHTPRVTIQAERTETFVSPGGTKYWIPYVSDDVKLSVGDGFPSSEAADIAYRKYADEAGFDVRQSNRKNKYDIVQTRYLLCSRQGFSEKKTMILWILMLQNGRTSCKACIKFRFRKEDRTFVVYKFEERHNHALYSNAEKRFSRGRRQLQYTDYLNMYNATGSSIGGSKAHNIQSALRGGVENVSTSVVDYKNASRDMIAFVGNKDAQMLINLMTR</sequence>
<dbReference type="EMBL" id="JARYMX010000007">
    <property type="protein sequence ID" value="KAJ9541392.1"/>
    <property type="molecule type" value="Genomic_DNA"/>
</dbReference>
<reference evidence="2" key="1">
    <citation type="submission" date="2023-03" db="EMBL/GenBank/DDBJ databases">
        <title>Chromosome-scale reference genome and RAD-based genetic map of yellow starthistle (Centaurea solstitialis) reveal putative structural variation and QTLs associated with invader traits.</title>
        <authorList>
            <person name="Reatini B."/>
            <person name="Cang F.A."/>
            <person name="Jiang Q."/>
            <person name="Mckibben M.T.W."/>
            <person name="Barker M.S."/>
            <person name="Rieseberg L.H."/>
            <person name="Dlugosch K.M."/>
        </authorList>
    </citation>
    <scope>NUCLEOTIDE SEQUENCE</scope>
    <source>
        <strain evidence="2">CAN-66</strain>
        <tissue evidence="2">Leaf</tissue>
    </source>
</reference>
<keyword evidence="3" id="KW-1185">Reference proteome</keyword>
<name>A0AA38SY83_9ASTR</name>
<accession>A0AA38SY83</accession>
<dbReference type="PANTHER" id="PTHR47718">
    <property type="entry name" value="OS01G0519700 PROTEIN"/>
    <property type="match status" value="1"/>
</dbReference>
<dbReference type="Pfam" id="PF03101">
    <property type="entry name" value="FAR1"/>
    <property type="match status" value="1"/>
</dbReference>
<protein>
    <recommendedName>
        <fullName evidence="1">FAR1 domain-containing protein</fullName>
    </recommendedName>
</protein>
<comment type="caution">
    <text evidence="2">The sequence shown here is derived from an EMBL/GenBank/DDBJ whole genome shotgun (WGS) entry which is preliminary data.</text>
</comment>
<dbReference type="Proteomes" id="UP001172457">
    <property type="component" value="Chromosome 7"/>
</dbReference>
<evidence type="ECO:0000259" key="1">
    <source>
        <dbReference type="Pfam" id="PF03101"/>
    </source>
</evidence>
<feature type="domain" description="FAR1" evidence="1">
    <location>
        <begin position="285"/>
        <end position="368"/>
    </location>
</feature>
<organism evidence="2 3">
    <name type="scientific">Centaurea solstitialis</name>
    <name type="common">yellow star-thistle</name>
    <dbReference type="NCBI Taxonomy" id="347529"/>
    <lineage>
        <taxon>Eukaryota</taxon>
        <taxon>Viridiplantae</taxon>
        <taxon>Streptophyta</taxon>
        <taxon>Embryophyta</taxon>
        <taxon>Tracheophyta</taxon>
        <taxon>Spermatophyta</taxon>
        <taxon>Magnoliopsida</taxon>
        <taxon>eudicotyledons</taxon>
        <taxon>Gunneridae</taxon>
        <taxon>Pentapetalae</taxon>
        <taxon>asterids</taxon>
        <taxon>campanulids</taxon>
        <taxon>Asterales</taxon>
        <taxon>Asteraceae</taxon>
        <taxon>Carduoideae</taxon>
        <taxon>Cardueae</taxon>
        <taxon>Centaureinae</taxon>
        <taxon>Centaurea</taxon>
    </lineage>
</organism>
<dbReference type="AlphaFoldDB" id="A0AA38SY83"/>